<reference evidence="3" key="1">
    <citation type="submission" date="2018-11" db="EMBL/GenBank/DDBJ databases">
        <authorList>
            <person name="Alioto T."/>
            <person name="Alioto T."/>
        </authorList>
    </citation>
    <scope>NUCLEOTIDE SEQUENCE</scope>
</reference>
<protein>
    <recommendedName>
        <fullName evidence="2">Reverse transcriptase domain-containing protein</fullName>
    </recommendedName>
</protein>
<dbReference type="CDD" id="cd01650">
    <property type="entry name" value="RT_nLTR_like"/>
    <property type="match status" value="1"/>
</dbReference>
<evidence type="ECO:0000256" key="1">
    <source>
        <dbReference type="SAM" id="MobiDB-lite"/>
    </source>
</evidence>
<organism evidence="3 4">
    <name type="scientific">Mytilus galloprovincialis</name>
    <name type="common">Mediterranean mussel</name>
    <dbReference type="NCBI Taxonomy" id="29158"/>
    <lineage>
        <taxon>Eukaryota</taxon>
        <taxon>Metazoa</taxon>
        <taxon>Spiralia</taxon>
        <taxon>Lophotrochozoa</taxon>
        <taxon>Mollusca</taxon>
        <taxon>Bivalvia</taxon>
        <taxon>Autobranchia</taxon>
        <taxon>Pteriomorphia</taxon>
        <taxon>Mytilida</taxon>
        <taxon>Mytiloidea</taxon>
        <taxon>Mytilidae</taxon>
        <taxon>Mytilinae</taxon>
        <taxon>Mytilus</taxon>
    </lineage>
</organism>
<accession>A0A8B6GLC9</accession>
<dbReference type="PROSITE" id="PS50878">
    <property type="entry name" value="RT_POL"/>
    <property type="match status" value="1"/>
</dbReference>
<keyword evidence="4" id="KW-1185">Reference proteome</keyword>
<dbReference type="OrthoDB" id="6140101at2759"/>
<evidence type="ECO:0000313" key="4">
    <source>
        <dbReference type="Proteomes" id="UP000596742"/>
    </source>
</evidence>
<dbReference type="InterPro" id="IPR000477">
    <property type="entry name" value="RT_dom"/>
</dbReference>
<gene>
    <name evidence="3" type="ORF">MGAL_10B047262</name>
</gene>
<feature type="region of interest" description="Disordered" evidence="1">
    <location>
        <begin position="101"/>
        <end position="123"/>
    </location>
</feature>
<comment type="caution">
    <text evidence="3">The sequence shown here is derived from an EMBL/GenBank/DDBJ whole genome shotgun (WGS) entry which is preliminary data.</text>
</comment>
<evidence type="ECO:0000313" key="3">
    <source>
        <dbReference type="EMBL" id="VDI65229.1"/>
    </source>
</evidence>
<dbReference type="Pfam" id="PF00078">
    <property type="entry name" value="RVT_1"/>
    <property type="match status" value="1"/>
</dbReference>
<dbReference type="PANTHER" id="PTHR19446">
    <property type="entry name" value="REVERSE TRANSCRIPTASES"/>
    <property type="match status" value="1"/>
</dbReference>
<evidence type="ECO:0000259" key="2">
    <source>
        <dbReference type="PROSITE" id="PS50878"/>
    </source>
</evidence>
<dbReference type="Proteomes" id="UP000596742">
    <property type="component" value="Unassembled WGS sequence"/>
</dbReference>
<proteinExistence type="predicted"/>
<feature type="domain" description="Reverse transcriptase" evidence="2">
    <location>
        <begin position="404"/>
        <end position="534"/>
    </location>
</feature>
<dbReference type="AlphaFoldDB" id="A0A8B6GLC9"/>
<dbReference type="EMBL" id="UYJE01008591">
    <property type="protein sequence ID" value="VDI65229.1"/>
    <property type="molecule type" value="Genomic_DNA"/>
</dbReference>
<name>A0A8B6GLC9_MYTGA</name>
<sequence>MTTGGDDSDSKITDICVKLTNRIKTKQTDNPVIIALILELKQSFDEHVKTTEGRIYKMVTMYEAEIKNLRNKIDVKDIELINQKSQLAELRDKKTKLQSELKLKSQQLRESEDENRQNEEQKETNLKIFNRLEAIDGKCKQMSMVSKKQFSDVVKDSKLSKPNIEFITRENDTDQIGNEAQIESVSMVTPEQRHYPTYTDNDIEIINDRFNQTLKPNHVLSNLVVLSGNDQIPKGNKGQTIEPLVSDSDTSVFRGVVRKRTKRIVLYNVRADKPYELVNGAVKSFAAKKRKRKRQAEKLWREEKYEDIKNAAEVDIGEFFRTARKMRKQGPTTDKLVYDDTEAKTPGDICYIDTLDKPITVDEIKDQVRTLKAGKSPGQDYISNEHILYGGENLLKHLSVLYNLILEQEYLPLSFRHGIIIPLYKGNNKDKTNPNSYRAVTSTSSLGKLFDKIILNRIHKLLVDINSVMPHPLQFGFVKEHGAIPAIYTLKEAIHYYLERNSIVYAIFLDNEKAFDRVWQDGLLYKLNQIGNSR</sequence>